<dbReference type="PANTHER" id="PTHR20854:SF4">
    <property type="entry name" value="INOSITOL-1-MONOPHOSPHATASE-RELATED"/>
    <property type="match status" value="1"/>
</dbReference>
<comment type="caution">
    <text evidence="2">The sequence shown here is derived from an EMBL/GenBank/DDBJ whole genome shotgun (WGS) entry which is preliminary data.</text>
</comment>
<accession>A0A4D4JZP1</accession>
<name>A0A4D4JZP1_9ACTN</name>
<dbReference type="PRINTS" id="PR00377">
    <property type="entry name" value="IMPHPHTASES"/>
</dbReference>
<dbReference type="GO" id="GO:0046872">
    <property type="term" value="F:metal ion binding"/>
    <property type="evidence" value="ECO:0007669"/>
    <property type="project" value="UniProtKB-KW"/>
</dbReference>
<keyword evidence="1" id="KW-0479">Metal-binding</keyword>
<sequence>MPDVQLPFMDEVAYRRGADGEARAKPPLSSPCAGAPHVHCHRHHPDNGLDATLLNRVTEAVRTAGELLRKRHTPQACGVSLDEIVTEIHANDDAVLDVLKAPLMAARPGARWAEDELEGGALPPGEWWIVDPAEGNINHVHGMDDWAVTATLVRDNHPVLTVVHLPLTGDWYTAVAGHGAQLNGAPLRVSAKTDLGAALVGTGQARPGEDEHTFHRIGASVTQMLIHGLVVRVSVPATLQLIHVAAGRMDAFWQFSDVRSGLVAGALLVAEAGGTVTDTRGNPWDLAGRDFLATAPGLHAAAVSVLSPRA</sequence>
<gene>
    <name evidence="2" type="primary">suhB_1</name>
    <name evidence="2" type="ORF">SANT12839_011820</name>
</gene>
<dbReference type="Gene3D" id="3.30.540.10">
    <property type="entry name" value="Fructose-1,6-Bisphosphatase, subunit A, domain 1"/>
    <property type="match status" value="1"/>
</dbReference>
<dbReference type="PANTHER" id="PTHR20854">
    <property type="entry name" value="INOSITOL MONOPHOSPHATASE"/>
    <property type="match status" value="1"/>
</dbReference>
<protein>
    <submittedName>
        <fullName evidence="2">Inositol phosphatase</fullName>
    </submittedName>
</protein>
<dbReference type="EMBL" id="BJHV01000001">
    <property type="protein sequence ID" value="GDY40300.1"/>
    <property type="molecule type" value="Genomic_DNA"/>
</dbReference>
<dbReference type="CDD" id="cd01637">
    <property type="entry name" value="IMPase_like"/>
    <property type="match status" value="1"/>
</dbReference>
<dbReference type="Pfam" id="PF00459">
    <property type="entry name" value="Inositol_P"/>
    <property type="match status" value="1"/>
</dbReference>
<dbReference type="AlphaFoldDB" id="A0A4D4JZP1"/>
<dbReference type="Proteomes" id="UP000299290">
    <property type="component" value="Unassembled WGS sequence"/>
</dbReference>
<dbReference type="InterPro" id="IPR000760">
    <property type="entry name" value="Inositol_monophosphatase-like"/>
</dbReference>
<organism evidence="2 3">
    <name type="scientific">Streptomyces antimycoticus</name>
    <dbReference type="NCBI Taxonomy" id="68175"/>
    <lineage>
        <taxon>Bacteria</taxon>
        <taxon>Bacillati</taxon>
        <taxon>Actinomycetota</taxon>
        <taxon>Actinomycetes</taxon>
        <taxon>Kitasatosporales</taxon>
        <taxon>Streptomycetaceae</taxon>
        <taxon>Streptomyces</taxon>
        <taxon>Streptomyces violaceusniger group</taxon>
    </lineage>
</organism>
<reference evidence="2 3" key="1">
    <citation type="journal article" date="2020" name="Int. J. Syst. Evol. Microbiol.">
        <title>Reclassification of Streptomyces castelarensis and Streptomyces sporoclivatus as later heterotypic synonyms of Streptomyces antimycoticus.</title>
        <authorList>
            <person name="Komaki H."/>
            <person name="Tamura T."/>
        </authorList>
    </citation>
    <scope>NUCLEOTIDE SEQUENCE [LARGE SCALE GENOMIC DNA]</scope>
    <source>
        <strain evidence="2 3">NBRC 12839</strain>
    </source>
</reference>
<keyword evidence="3" id="KW-1185">Reference proteome</keyword>
<feature type="binding site" evidence="1">
    <location>
        <position position="131"/>
    </location>
    <ligand>
        <name>Mg(2+)</name>
        <dbReference type="ChEBI" id="CHEBI:18420"/>
        <label>1</label>
        <note>catalytic</note>
    </ligand>
</feature>
<comment type="cofactor">
    <cofactor evidence="1">
        <name>Mg(2+)</name>
        <dbReference type="ChEBI" id="CHEBI:18420"/>
    </cofactor>
</comment>
<proteinExistence type="predicted"/>
<dbReference type="SUPFAM" id="SSF56655">
    <property type="entry name" value="Carbohydrate phosphatase"/>
    <property type="match status" value="1"/>
</dbReference>
<evidence type="ECO:0000313" key="2">
    <source>
        <dbReference type="EMBL" id="GDY40300.1"/>
    </source>
</evidence>
<dbReference type="Gene3D" id="3.40.190.80">
    <property type="match status" value="1"/>
</dbReference>
<dbReference type="GO" id="GO:0007165">
    <property type="term" value="P:signal transduction"/>
    <property type="evidence" value="ECO:0007669"/>
    <property type="project" value="TreeGrafter"/>
</dbReference>
<evidence type="ECO:0000256" key="1">
    <source>
        <dbReference type="PIRSR" id="PIRSR600760-2"/>
    </source>
</evidence>
<dbReference type="GO" id="GO:0006020">
    <property type="term" value="P:inositol metabolic process"/>
    <property type="evidence" value="ECO:0007669"/>
    <property type="project" value="TreeGrafter"/>
</dbReference>
<dbReference type="GO" id="GO:0008934">
    <property type="term" value="F:inositol monophosphate 1-phosphatase activity"/>
    <property type="evidence" value="ECO:0007669"/>
    <property type="project" value="TreeGrafter"/>
</dbReference>
<keyword evidence="1" id="KW-0460">Magnesium</keyword>
<evidence type="ECO:0000313" key="3">
    <source>
        <dbReference type="Proteomes" id="UP000299290"/>
    </source>
</evidence>